<dbReference type="GO" id="GO:0009251">
    <property type="term" value="P:glucan catabolic process"/>
    <property type="evidence" value="ECO:0007669"/>
    <property type="project" value="TreeGrafter"/>
</dbReference>
<dbReference type="GO" id="GO:0004338">
    <property type="term" value="F:glucan exo-1,3-beta-glucosidase activity"/>
    <property type="evidence" value="ECO:0007669"/>
    <property type="project" value="UniProtKB-EC"/>
</dbReference>
<keyword evidence="3" id="KW-1003">Cell membrane</keyword>
<dbReference type="AlphaFoldDB" id="A0A067PNW4"/>
<comment type="function">
    <text evidence="13">Glucosidase involved in the degradation of cellulosic biomass. Active on lichenan.</text>
</comment>
<keyword evidence="5 19" id="KW-0378">Hydrolase</keyword>
<feature type="transmembrane region" description="Helical" evidence="17">
    <location>
        <begin position="16"/>
        <end position="40"/>
    </location>
</feature>
<dbReference type="Gene3D" id="3.20.20.80">
    <property type="entry name" value="Glycosidases"/>
    <property type="match status" value="1"/>
</dbReference>
<dbReference type="PANTHER" id="PTHR31297">
    <property type="entry name" value="GLUCAN ENDO-1,6-BETA-GLUCOSIDASE B"/>
    <property type="match status" value="1"/>
</dbReference>
<comment type="similarity">
    <text evidence="2">Belongs to the glycosyl hydrolase 5 (cellulase A) family.</text>
</comment>
<sequence length="696" mass="72760">MGAAATKRPLLKRRGFWILAGLAALAVVVLAVVLPVYFVVVHKHGSTANGGSGGSGTPAGSGPPGSGNGNPASPTGATSGGNGTVVTMANGTQFTYINPFGGYWVYDPKAPFNNNARPNSWTPPLNTSWTWGKDQVFGVNLGGLFVLEPFIVPALYEKYVGAVDEWTLSTLMAADTASGGMSQLENHYDTFITEEDIAQIAGAGLNWIRLPIPFWCIETWSPEPFLARTSWTYIVRLLGWARKYGLRVNLDLHTIPGSQNGYNHSGRQGQVNWLYGVMGIANAERALGYIRTIAEFISQPEWQNVVPMFGIVNEPLVPQIGQDAVGRFYLQAYETIRSITGTGEGNGAYISIHDGFAGLTSWKGFLTGADRMVLDTHPYFAFNGQPNTAPIDTPAGDGGTWPAQACGWASMITQSQTDFGITVGGEFSTAYNDCGLFVDGITATGASGTPTFGGSCALYQDSSTWTPTLKSGLKAFTMASMDALENWFYWTWKIGVSSKTGIVSAPLWSYSLGLAGGWIPTDPRSAVGYCSSIGVANAPFPGTYSAWQTGGTGAGTIAPAAQASYSAYPPPSLSGIAIPADASLLYQYTSTGTPVTLPMPTFTGVKVTDNGWYNTADNGGAATPVAGCAYPDAWAESSLAMPVGSACGAAATGGVVAPTRTPATVPATTTAATATTTATVATTTAATTATATVRRR</sequence>
<comment type="subcellular location">
    <subcellularLocation>
        <location evidence="1">Cell membrane</location>
        <topology evidence="1">Single-pass type II membrane protein</topology>
    </subcellularLocation>
</comment>
<organism evidence="19 20">
    <name type="scientific">Jaapia argillacea MUCL 33604</name>
    <dbReference type="NCBI Taxonomy" id="933084"/>
    <lineage>
        <taxon>Eukaryota</taxon>
        <taxon>Fungi</taxon>
        <taxon>Dikarya</taxon>
        <taxon>Basidiomycota</taxon>
        <taxon>Agaricomycotina</taxon>
        <taxon>Agaricomycetes</taxon>
        <taxon>Agaricomycetidae</taxon>
        <taxon>Jaapiales</taxon>
        <taxon>Jaapiaceae</taxon>
        <taxon>Jaapia</taxon>
    </lineage>
</organism>
<gene>
    <name evidence="19" type="ORF">JAAARDRAFT_132444</name>
</gene>
<feature type="domain" description="Glycoside hydrolase family 5" evidence="18">
    <location>
        <begin position="181"/>
        <end position="354"/>
    </location>
</feature>
<evidence type="ECO:0000256" key="2">
    <source>
        <dbReference type="ARBA" id="ARBA00005641"/>
    </source>
</evidence>
<evidence type="ECO:0000256" key="9">
    <source>
        <dbReference type="ARBA" id="ARBA00023180"/>
    </source>
</evidence>
<keyword evidence="7 17" id="KW-1133">Transmembrane helix</keyword>
<dbReference type="GO" id="GO:0071555">
    <property type="term" value="P:cell wall organization"/>
    <property type="evidence" value="ECO:0007669"/>
    <property type="project" value="UniProtKB-KW"/>
</dbReference>
<keyword evidence="9" id="KW-0325">Glycoprotein</keyword>
<dbReference type="STRING" id="933084.A0A067PNW4"/>
<keyword evidence="11" id="KW-0961">Cell wall biogenesis/degradation</keyword>
<evidence type="ECO:0000256" key="6">
    <source>
        <dbReference type="ARBA" id="ARBA00022968"/>
    </source>
</evidence>
<keyword evidence="4 17" id="KW-0812">Transmembrane</keyword>
<dbReference type="HOGENOM" id="CLU_004624_6_1_1"/>
<comment type="catalytic activity">
    <reaction evidence="12">
        <text>Successive hydrolysis of beta-D-glucose units from the non-reducing ends of (1-&gt;3)-beta-D-glucans, releasing alpha-glucose.</text>
        <dbReference type="EC" id="3.2.1.58"/>
    </reaction>
</comment>
<accession>A0A067PNW4</accession>
<evidence type="ECO:0000256" key="17">
    <source>
        <dbReference type="SAM" id="Phobius"/>
    </source>
</evidence>
<dbReference type="GO" id="GO:0005576">
    <property type="term" value="C:extracellular region"/>
    <property type="evidence" value="ECO:0007669"/>
    <property type="project" value="TreeGrafter"/>
</dbReference>
<evidence type="ECO:0000256" key="1">
    <source>
        <dbReference type="ARBA" id="ARBA00004401"/>
    </source>
</evidence>
<dbReference type="SUPFAM" id="SSF51445">
    <property type="entry name" value="(Trans)glycosidases"/>
    <property type="match status" value="1"/>
</dbReference>
<dbReference type="EMBL" id="KL197722">
    <property type="protein sequence ID" value="KDQ56459.1"/>
    <property type="molecule type" value="Genomic_DNA"/>
</dbReference>
<feature type="compositionally biased region" description="Gly residues" evidence="16">
    <location>
        <begin position="48"/>
        <end position="68"/>
    </location>
</feature>
<evidence type="ECO:0000256" key="14">
    <source>
        <dbReference type="ARBA" id="ARBA00038929"/>
    </source>
</evidence>
<dbReference type="InterPro" id="IPR050386">
    <property type="entry name" value="Glycosyl_hydrolase_5"/>
</dbReference>
<evidence type="ECO:0000256" key="3">
    <source>
        <dbReference type="ARBA" id="ARBA00022475"/>
    </source>
</evidence>
<evidence type="ECO:0000256" key="4">
    <source>
        <dbReference type="ARBA" id="ARBA00022692"/>
    </source>
</evidence>
<evidence type="ECO:0000313" key="19">
    <source>
        <dbReference type="EMBL" id="KDQ56459.1"/>
    </source>
</evidence>
<dbReference type="OrthoDB" id="62120at2759"/>
<keyword evidence="8 17" id="KW-0472">Membrane</keyword>
<dbReference type="EC" id="3.2.1.58" evidence="14"/>
<reference evidence="20" key="1">
    <citation type="journal article" date="2014" name="Proc. Natl. Acad. Sci. U.S.A.">
        <title>Extensive sampling of basidiomycete genomes demonstrates inadequacy of the white-rot/brown-rot paradigm for wood decay fungi.</title>
        <authorList>
            <person name="Riley R."/>
            <person name="Salamov A.A."/>
            <person name="Brown D.W."/>
            <person name="Nagy L.G."/>
            <person name="Floudas D."/>
            <person name="Held B.W."/>
            <person name="Levasseur A."/>
            <person name="Lombard V."/>
            <person name="Morin E."/>
            <person name="Otillar R."/>
            <person name="Lindquist E.A."/>
            <person name="Sun H."/>
            <person name="LaButti K.M."/>
            <person name="Schmutz J."/>
            <person name="Jabbour D."/>
            <person name="Luo H."/>
            <person name="Baker S.E."/>
            <person name="Pisabarro A.G."/>
            <person name="Walton J.D."/>
            <person name="Blanchette R.A."/>
            <person name="Henrissat B."/>
            <person name="Martin F."/>
            <person name="Cullen D."/>
            <person name="Hibbett D.S."/>
            <person name="Grigoriev I.V."/>
        </authorList>
    </citation>
    <scope>NUCLEOTIDE SEQUENCE [LARGE SCALE GENOMIC DNA]</scope>
    <source>
        <strain evidence="20">MUCL 33604</strain>
    </source>
</reference>
<evidence type="ECO:0000256" key="7">
    <source>
        <dbReference type="ARBA" id="ARBA00022989"/>
    </source>
</evidence>
<dbReference type="GO" id="GO:0005886">
    <property type="term" value="C:plasma membrane"/>
    <property type="evidence" value="ECO:0007669"/>
    <property type="project" value="UniProtKB-SubCell"/>
</dbReference>
<evidence type="ECO:0000256" key="16">
    <source>
        <dbReference type="SAM" id="MobiDB-lite"/>
    </source>
</evidence>
<proteinExistence type="inferred from homology"/>
<dbReference type="InterPro" id="IPR017853">
    <property type="entry name" value="GH"/>
</dbReference>
<name>A0A067PNW4_9AGAM</name>
<dbReference type="GO" id="GO:0009986">
    <property type="term" value="C:cell surface"/>
    <property type="evidence" value="ECO:0007669"/>
    <property type="project" value="TreeGrafter"/>
</dbReference>
<evidence type="ECO:0000256" key="12">
    <source>
        <dbReference type="ARBA" id="ARBA00036824"/>
    </source>
</evidence>
<dbReference type="FunCoup" id="A0A067PNW4">
    <property type="interactions" value="24"/>
</dbReference>
<feature type="region of interest" description="Disordered" evidence="16">
    <location>
        <begin position="48"/>
        <end position="84"/>
    </location>
</feature>
<keyword evidence="10" id="KW-0326">Glycosidase</keyword>
<evidence type="ECO:0000256" key="10">
    <source>
        <dbReference type="ARBA" id="ARBA00023295"/>
    </source>
</evidence>
<evidence type="ECO:0000256" key="11">
    <source>
        <dbReference type="ARBA" id="ARBA00023316"/>
    </source>
</evidence>
<keyword evidence="6" id="KW-0735">Signal-anchor</keyword>
<dbReference type="Proteomes" id="UP000027265">
    <property type="component" value="Unassembled WGS sequence"/>
</dbReference>
<dbReference type="InParanoid" id="A0A067PNW4"/>
<evidence type="ECO:0000256" key="15">
    <source>
        <dbReference type="ARBA" id="ARBA00041260"/>
    </source>
</evidence>
<dbReference type="PANTHER" id="PTHR31297:SF34">
    <property type="entry name" value="GLUCAN 1,3-BETA-GLUCOSIDASE 2"/>
    <property type="match status" value="1"/>
</dbReference>
<dbReference type="InterPro" id="IPR001547">
    <property type="entry name" value="Glyco_hydro_5"/>
</dbReference>
<protein>
    <recommendedName>
        <fullName evidence="14">glucan 1,3-beta-glucosidase</fullName>
        <ecNumber evidence="14">3.2.1.58</ecNumber>
    </recommendedName>
    <alternativeName>
        <fullName evidence="15">Exo-1,3-beta-glucanase D</fullName>
    </alternativeName>
</protein>
<evidence type="ECO:0000256" key="13">
    <source>
        <dbReference type="ARBA" id="ARBA00037126"/>
    </source>
</evidence>
<dbReference type="Pfam" id="PF00150">
    <property type="entry name" value="Cellulase"/>
    <property type="match status" value="1"/>
</dbReference>
<evidence type="ECO:0000256" key="5">
    <source>
        <dbReference type="ARBA" id="ARBA00022801"/>
    </source>
</evidence>
<evidence type="ECO:0000256" key="8">
    <source>
        <dbReference type="ARBA" id="ARBA00023136"/>
    </source>
</evidence>
<evidence type="ECO:0000313" key="20">
    <source>
        <dbReference type="Proteomes" id="UP000027265"/>
    </source>
</evidence>
<keyword evidence="20" id="KW-1185">Reference proteome</keyword>
<evidence type="ECO:0000259" key="18">
    <source>
        <dbReference type="Pfam" id="PF00150"/>
    </source>
</evidence>